<dbReference type="Proteomes" id="UP001199525">
    <property type="component" value="Unassembled WGS sequence"/>
</dbReference>
<reference evidence="1 2" key="1">
    <citation type="journal article" date="2021" name="Microorganisms">
        <title>Genome Evolution of Filamentous Cyanobacterium Nostoc Species: From Facultative Symbiosis to Free Living.</title>
        <authorList>
            <person name="Huo D."/>
            <person name="Li H."/>
            <person name="Cai F."/>
            <person name="Guo X."/>
            <person name="Qiao Z."/>
            <person name="Wang W."/>
            <person name="Yu G."/>
            <person name="Li R."/>
        </authorList>
    </citation>
    <scope>NUCLEOTIDE SEQUENCE [LARGE SCALE GENOMIC DNA]</scope>
    <source>
        <strain evidence="1 2">CHAB 5714</strain>
    </source>
</reference>
<evidence type="ECO:0000313" key="2">
    <source>
        <dbReference type="Proteomes" id="UP001199525"/>
    </source>
</evidence>
<gene>
    <name evidence="1" type="ORF">LC586_17805</name>
</gene>
<name>A0ABS8I9X8_9NOSO</name>
<dbReference type="RefSeq" id="WP_229486063.1">
    <property type="nucleotide sequence ID" value="NZ_JAIVFQ010000025.1"/>
</dbReference>
<organism evidence="1 2">
    <name type="scientific">Nostoc favosum CHAB5714</name>
    <dbReference type="NCBI Taxonomy" id="2780399"/>
    <lineage>
        <taxon>Bacteria</taxon>
        <taxon>Bacillati</taxon>
        <taxon>Cyanobacteriota</taxon>
        <taxon>Cyanophyceae</taxon>
        <taxon>Nostocales</taxon>
        <taxon>Nostocaceae</taxon>
        <taxon>Nostoc</taxon>
        <taxon>Nostoc favosum</taxon>
    </lineage>
</organism>
<sequence>MNEELATNFKLHINHWTDAAARKAFVCDVTFEGRMISDVYDGLRLRAFSHLEQPIPHSLQHKWVLLSSELAVSINSSLPCFEVSDAA</sequence>
<proteinExistence type="predicted"/>
<keyword evidence="2" id="KW-1185">Reference proteome</keyword>
<accession>A0ABS8I9X8</accession>
<evidence type="ECO:0000313" key="1">
    <source>
        <dbReference type="EMBL" id="MCC5601010.1"/>
    </source>
</evidence>
<protein>
    <submittedName>
        <fullName evidence="1">Uncharacterized protein</fullName>
    </submittedName>
</protein>
<comment type="caution">
    <text evidence="1">The sequence shown here is derived from an EMBL/GenBank/DDBJ whole genome shotgun (WGS) entry which is preliminary data.</text>
</comment>
<dbReference type="EMBL" id="JAIVFQ010000025">
    <property type="protein sequence ID" value="MCC5601010.1"/>
    <property type="molecule type" value="Genomic_DNA"/>
</dbReference>